<proteinExistence type="predicted"/>
<name>A0A5K3FR81_MESCO</name>
<protein>
    <submittedName>
        <fullName evidence="3">LAM_G_DOMAIN domain-containing protein</fullName>
    </submittedName>
</protein>
<feature type="region of interest" description="Disordered" evidence="1">
    <location>
        <begin position="557"/>
        <end position="624"/>
    </location>
</feature>
<feature type="compositionally biased region" description="Basic and acidic residues" evidence="1">
    <location>
        <begin position="846"/>
        <end position="855"/>
    </location>
</feature>
<feature type="region of interest" description="Disordered" evidence="1">
    <location>
        <begin position="805"/>
        <end position="855"/>
    </location>
</feature>
<dbReference type="GO" id="GO:0009986">
    <property type="term" value="C:cell surface"/>
    <property type="evidence" value="ECO:0007669"/>
    <property type="project" value="TreeGrafter"/>
</dbReference>
<evidence type="ECO:0000256" key="2">
    <source>
        <dbReference type="SAM" id="Phobius"/>
    </source>
</evidence>
<evidence type="ECO:0000256" key="1">
    <source>
        <dbReference type="SAM" id="MobiDB-lite"/>
    </source>
</evidence>
<dbReference type="GO" id="GO:0051965">
    <property type="term" value="P:positive regulation of synapse assembly"/>
    <property type="evidence" value="ECO:0007669"/>
    <property type="project" value="TreeGrafter"/>
</dbReference>
<keyword evidence="2" id="KW-0472">Membrane</keyword>
<dbReference type="GO" id="GO:0050806">
    <property type="term" value="P:positive regulation of synaptic transmission"/>
    <property type="evidence" value="ECO:0007669"/>
    <property type="project" value="TreeGrafter"/>
</dbReference>
<keyword evidence="2" id="KW-1133">Transmembrane helix</keyword>
<feature type="compositionally biased region" description="Acidic residues" evidence="1">
    <location>
        <begin position="580"/>
        <end position="599"/>
    </location>
</feature>
<feature type="transmembrane region" description="Helical" evidence="2">
    <location>
        <begin position="668"/>
        <end position="690"/>
    </location>
</feature>
<reference evidence="3" key="1">
    <citation type="submission" date="2019-11" db="UniProtKB">
        <authorList>
            <consortium name="WormBaseParasite"/>
        </authorList>
    </citation>
    <scope>IDENTIFICATION</scope>
</reference>
<dbReference type="PANTHER" id="PTHR14139">
    <property type="entry name" value="CALSYNTENIN"/>
    <property type="match status" value="1"/>
</dbReference>
<feature type="compositionally biased region" description="Acidic residues" evidence="1">
    <location>
        <begin position="815"/>
        <end position="830"/>
    </location>
</feature>
<dbReference type="GO" id="GO:0045211">
    <property type="term" value="C:postsynaptic membrane"/>
    <property type="evidence" value="ECO:0007669"/>
    <property type="project" value="TreeGrafter"/>
</dbReference>
<sequence>MEQHISPAVGALPEVVPLSLALRFSSAVGTGWRLDTPRLLAAAKAAQDQVMGGMFPRPKIIPSNLFERDFTLSFWLQREPKNDDDHESILCSQEDTATVGRALWISLKGCRIMVQMITRNPQTNQPLIDKVFRTYFFPRLPPSVCNPDGLTEGSQPWHHYSISITIDPETVEPTASTLMVDGESVGTLEQFGDTILVKRQSSEFFSQFITVGTCYDPSVPGSQQSLNGAIAGMTLLLGRNEDQSVSRCLAECGETLLIPRASSLITDNVNVILNSDNIVIESATSAEAAALLSNVAYVKPESTSTQLTYEPAGSNDRVLELSTTYRCGGRQLGNITTEKIALILQGSYSDLGDSAIAEAPDASAWMPKNEMRVPPQLKPQAPTALVLSILGQDVIRANIPVFEPGITMFPALEFTFSNVPFYAKSVARSAAMFVLDQCLVLPVNGSGLDFNDGERIVWPAGRAFELGVAVEPTQMGVLLKGRQTANQYASLLHGFRYWPPIEIEKRTNDMSLASGLLMERKFQLICSYNDAGYNTDPFTVQILLSSPVIAAETRAGKGVVYSDSSRDDTSLVNDNYLDNPYDDDDDDEDFDEEDDEMMQGDDPSAAETGQWPPPSGTVKRLDPSPAYKSAMGVAQFAHSDKEVRSGDSLRLQKKQKLEEGGPSKVNNFGLAVGLGVGGLAVVIIILAFFITKSTGFRRGQLSFFRRVDRKGTGRIQFRPEARLNVIENPIENLEGGRLNWQPPTTVPPPTMSEGLPSLPGVHGAYGGRDEQFDAETRSFNGLFEEEEEEGAAAVLEEVDDFDESEAVMTQTMERVDEDDEEGASDQEDETSFSMGPNHLEFVTLPDPRRGFNADV</sequence>
<organism evidence="3">
    <name type="scientific">Mesocestoides corti</name>
    <name type="common">Flatworm</name>
    <dbReference type="NCBI Taxonomy" id="53468"/>
    <lineage>
        <taxon>Eukaryota</taxon>
        <taxon>Metazoa</taxon>
        <taxon>Spiralia</taxon>
        <taxon>Lophotrochozoa</taxon>
        <taxon>Platyhelminthes</taxon>
        <taxon>Cestoda</taxon>
        <taxon>Eucestoda</taxon>
        <taxon>Cyclophyllidea</taxon>
        <taxon>Mesocestoididae</taxon>
        <taxon>Mesocestoides</taxon>
    </lineage>
</organism>
<accession>A0A5K3FR81</accession>
<evidence type="ECO:0000313" key="3">
    <source>
        <dbReference type="WBParaSite" id="MCU_009332-RA"/>
    </source>
</evidence>
<dbReference type="WBParaSite" id="MCU_009332-RA">
    <property type="protein sequence ID" value="MCU_009332-RA"/>
    <property type="gene ID" value="MCU_009332"/>
</dbReference>
<keyword evidence="2" id="KW-0812">Transmembrane</keyword>
<dbReference type="AlphaFoldDB" id="A0A5K3FR81"/>
<dbReference type="PANTHER" id="PTHR14139:SF2">
    <property type="entry name" value="CALSYNTENIN-1"/>
    <property type="match status" value="1"/>
</dbReference>